<dbReference type="GO" id="GO:0003924">
    <property type="term" value="F:GTPase activity"/>
    <property type="evidence" value="ECO:0007669"/>
    <property type="project" value="InterPro"/>
</dbReference>
<evidence type="ECO:0000256" key="1">
    <source>
        <dbReference type="ARBA" id="ARBA00010142"/>
    </source>
</evidence>
<organism evidence="5 6">
    <name type="scientific">Trifolium pratense</name>
    <name type="common">Red clover</name>
    <dbReference type="NCBI Taxonomy" id="57577"/>
    <lineage>
        <taxon>Eukaryota</taxon>
        <taxon>Viridiplantae</taxon>
        <taxon>Streptophyta</taxon>
        <taxon>Embryophyta</taxon>
        <taxon>Tracheophyta</taxon>
        <taxon>Spermatophyta</taxon>
        <taxon>Magnoliopsida</taxon>
        <taxon>eudicotyledons</taxon>
        <taxon>Gunneridae</taxon>
        <taxon>Pentapetalae</taxon>
        <taxon>rosids</taxon>
        <taxon>fabids</taxon>
        <taxon>Fabales</taxon>
        <taxon>Fabaceae</taxon>
        <taxon>Papilionoideae</taxon>
        <taxon>50 kb inversion clade</taxon>
        <taxon>NPAAA clade</taxon>
        <taxon>Hologalegina</taxon>
        <taxon>IRL clade</taxon>
        <taxon>Trifolieae</taxon>
        <taxon>Trifolium</taxon>
    </lineage>
</organism>
<dbReference type="EMBL" id="ASHM01088865">
    <property type="protein sequence ID" value="PNX62888.1"/>
    <property type="molecule type" value="Genomic_DNA"/>
</dbReference>
<dbReference type="InterPro" id="IPR001806">
    <property type="entry name" value="Small_GTPase"/>
</dbReference>
<dbReference type="GO" id="GO:0007264">
    <property type="term" value="P:small GTPase-mediated signal transduction"/>
    <property type="evidence" value="ECO:0007669"/>
    <property type="project" value="InterPro"/>
</dbReference>
<protein>
    <submittedName>
        <fullName evidence="5">Mitochondrial rho GTPase 1-like protein</fullName>
    </submittedName>
</protein>
<dbReference type="Pfam" id="PF00071">
    <property type="entry name" value="Ras"/>
    <property type="match status" value="1"/>
</dbReference>
<reference evidence="5 6" key="2">
    <citation type="journal article" date="2017" name="Front. Plant Sci.">
        <title>Gene Classification and Mining of Molecular Markers Useful in Red Clover (Trifolium pratense) Breeding.</title>
        <authorList>
            <person name="Istvanek J."/>
            <person name="Dluhosova J."/>
            <person name="Dluhos P."/>
            <person name="Patkova L."/>
            <person name="Nedelnik J."/>
            <person name="Repkova J."/>
        </authorList>
    </citation>
    <scope>NUCLEOTIDE SEQUENCE [LARGE SCALE GENOMIC DNA]</scope>
    <source>
        <strain evidence="6">cv. Tatra</strain>
        <tissue evidence="5">Young leaves</tissue>
    </source>
</reference>
<dbReference type="SUPFAM" id="SSF52540">
    <property type="entry name" value="P-loop containing nucleoside triphosphate hydrolases"/>
    <property type="match status" value="1"/>
</dbReference>
<dbReference type="Proteomes" id="UP000236291">
    <property type="component" value="Unassembled WGS sequence"/>
</dbReference>
<gene>
    <name evidence="5" type="ORF">L195_g053224</name>
</gene>
<keyword evidence="2" id="KW-0547">Nucleotide-binding</keyword>
<dbReference type="GO" id="GO:0005525">
    <property type="term" value="F:GTP binding"/>
    <property type="evidence" value="ECO:0007669"/>
    <property type="project" value="UniProtKB-KW"/>
</dbReference>
<evidence type="ECO:0000256" key="2">
    <source>
        <dbReference type="ARBA" id="ARBA00022741"/>
    </source>
</evidence>
<reference evidence="5 6" key="1">
    <citation type="journal article" date="2014" name="Am. J. Bot.">
        <title>Genome assembly and annotation for red clover (Trifolium pratense; Fabaceae).</title>
        <authorList>
            <person name="Istvanek J."/>
            <person name="Jaros M."/>
            <person name="Krenek A."/>
            <person name="Repkova J."/>
        </authorList>
    </citation>
    <scope>NUCLEOTIDE SEQUENCE [LARGE SCALE GENOMIC DNA]</scope>
    <source>
        <strain evidence="6">cv. Tatra</strain>
        <tissue evidence="5">Young leaves</tissue>
    </source>
</reference>
<dbReference type="InterPro" id="IPR027417">
    <property type="entry name" value="P-loop_NTPase"/>
</dbReference>
<sequence length="147" mass="16228">MTKTVPAKNGVRVVVAGDRGTGKSSLIAAIASDSFPDSVLPVLPPTILPADFFPDYVPLTIIDTSSSLEKKNKRNEELIGADVVVLTYACNDSQSFSRLSSYWFRELQKLEVNMYEAQMIRRVAVFNISMTRTTQTGVQKIIICPLL</sequence>
<evidence type="ECO:0000256" key="4">
    <source>
        <dbReference type="ARBA" id="ARBA00023288"/>
    </source>
</evidence>
<keyword evidence="4" id="KW-0449">Lipoprotein</keyword>
<name>A0A2K3K9D5_TRIPR</name>
<keyword evidence="3" id="KW-0342">GTP-binding</keyword>
<dbReference type="Gene3D" id="3.40.50.300">
    <property type="entry name" value="P-loop containing nucleotide triphosphate hydrolases"/>
    <property type="match status" value="1"/>
</dbReference>
<evidence type="ECO:0000313" key="6">
    <source>
        <dbReference type="Proteomes" id="UP000236291"/>
    </source>
</evidence>
<comment type="caution">
    <text evidence="5">The sequence shown here is derived from an EMBL/GenBank/DDBJ whole genome shotgun (WGS) entry which is preliminary data.</text>
</comment>
<dbReference type="InterPro" id="IPR003578">
    <property type="entry name" value="Small_GTPase_Rho"/>
</dbReference>
<accession>A0A2K3K9D5</accession>
<evidence type="ECO:0000256" key="3">
    <source>
        <dbReference type="ARBA" id="ARBA00023134"/>
    </source>
</evidence>
<dbReference type="STRING" id="57577.A0A2K3K9D5"/>
<dbReference type="PANTHER" id="PTHR24072">
    <property type="entry name" value="RHO FAMILY GTPASE"/>
    <property type="match status" value="1"/>
</dbReference>
<dbReference type="ExpressionAtlas" id="A0A2K3K9D5">
    <property type="expression patterns" value="baseline"/>
</dbReference>
<evidence type="ECO:0000313" key="5">
    <source>
        <dbReference type="EMBL" id="PNX62888.1"/>
    </source>
</evidence>
<comment type="similarity">
    <text evidence="1">Belongs to the small GTPase superfamily. Rho family.</text>
</comment>
<proteinExistence type="inferred from homology"/>
<dbReference type="AlphaFoldDB" id="A0A2K3K9D5"/>